<dbReference type="PANTHER" id="PTHR30290:SF38">
    <property type="entry name" value="D,D-DIPEPTIDE-BINDING PERIPLASMIC PROTEIN DDPA-RELATED"/>
    <property type="match status" value="1"/>
</dbReference>
<evidence type="ECO:0000256" key="3">
    <source>
        <dbReference type="SAM" id="SignalP"/>
    </source>
</evidence>
<sequence length="527" mass="57864">MKRNLRMMLFITLLTLAGLITACGTGDTNNNASGGNNPVTSNNGASSDSSNNDNSSSGSQSGGSLVYAMANDVDGLDPQRTVSASTFLVTHNLFETLISVTPEGELVPQLATSWEPSEDELEWTFQLRDDAQFHNGHVMNAEDVIRSFERLRAADSPRAGEYANIADIRANGDHELVFTLASADATFLSQLANPWSAIVLEQDGDVIGTGPFKLVRYEPQQYIDLVKNESYYEEGKPYLDEARLMIIPNATTLLANLQSGTVHIGGITGAQLPQVEQLSHLKTQGAANNSVQLMAMNNDREPLNDVRVRQAIALAVNKQDVIDGATWGFGTPLGSHLPPLSSYFVDTLDVLPYNMDQAKELLAEAGYADGLKLTLSLPEGYDTHINAGQIIADQLSRVGIELEIEIVEWGTWLEDIYAGRNYDLTVISHTGRLDPHAFLSRYLSDSSENYFNYVNEEVDQALLEAAVTSDVQKREELYSFIQQTLAEEVPALYLQSMEGITALHESVQQYESFPIGIINLKDVYLDQ</sequence>
<name>A0A268EXP3_9BACL</name>
<dbReference type="InterPro" id="IPR030678">
    <property type="entry name" value="Peptide/Ni-bd"/>
</dbReference>
<dbReference type="Pfam" id="PF00496">
    <property type="entry name" value="SBP_bac_5"/>
    <property type="match status" value="1"/>
</dbReference>
<gene>
    <name evidence="5" type="ORF">CHH67_07785</name>
</gene>
<protein>
    <recommendedName>
        <fullName evidence="4">Solute-binding protein family 5 domain-containing protein</fullName>
    </recommendedName>
</protein>
<dbReference type="GO" id="GO:0042597">
    <property type="term" value="C:periplasmic space"/>
    <property type="evidence" value="ECO:0007669"/>
    <property type="project" value="UniProtKB-ARBA"/>
</dbReference>
<dbReference type="InterPro" id="IPR000914">
    <property type="entry name" value="SBP_5_dom"/>
</dbReference>
<dbReference type="Gene3D" id="3.90.76.10">
    <property type="entry name" value="Dipeptide-binding Protein, Domain 1"/>
    <property type="match status" value="1"/>
</dbReference>
<accession>A0A268EXP3</accession>
<evidence type="ECO:0000259" key="4">
    <source>
        <dbReference type="Pfam" id="PF00496"/>
    </source>
</evidence>
<dbReference type="PROSITE" id="PS51257">
    <property type="entry name" value="PROKAR_LIPOPROTEIN"/>
    <property type="match status" value="1"/>
</dbReference>
<keyword evidence="1 3" id="KW-0732">Signal</keyword>
<dbReference type="GO" id="GO:0043190">
    <property type="term" value="C:ATP-binding cassette (ABC) transporter complex"/>
    <property type="evidence" value="ECO:0007669"/>
    <property type="project" value="InterPro"/>
</dbReference>
<evidence type="ECO:0000313" key="6">
    <source>
        <dbReference type="Proteomes" id="UP000215596"/>
    </source>
</evidence>
<evidence type="ECO:0000256" key="2">
    <source>
        <dbReference type="SAM" id="MobiDB-lite"/>
    </source>
</evidence>
<evidence type="ECO:0000313" key="5">
    <source>
        <dbReference type="EMBL" id="PAD77890.1"/>
    </source>
</evidence>
<dbReference type="GO" id="GO:0015833">
    <property type="term" value="P:peptide transport"/>
    <property type="evidence" value="ECO:0007669"/>
    <property type="project" value="TreeGrafter"/>
</dbReference>
<dbReference type="Gene3D" id="3.40.190.10">
    <property type="entry name" value="Periplasmic binding protein-like II"/>
    <property type="match status" value="1"/>
</dbReference>
<dbReference type="EMBL" id="NPBY01000027">
    <property type="protein sequence ID" value="PAD77890.1"/>
    <property type="molecule type" value="Genomic_DNA"/>
</dbReference>
<dbReference type="OrthoDB" id="9796817at2"/>
<feature type="compositionally biased region" description="Polar residues" evidence="2">
    <location>
        <begin position="27"/>
        <end position="40"/>
    </location>
</feature>
<dbReference type="GO" id="GO:1904680">
    <property type="term" value="F:peptide transmembrane transporter activity"/>
    <property type="evidence" value="ECO:0007669"/>
    <property type="project" value="TreeGrafter"/>
</dbReference>
<dbReference type="SUPFAM" id="SSF53850">
    <property type="entry name" value="Periplasmic binding protein-like II"/>
    <property type="match status" value="1"/>
</dbReference>
<feature type="region of interest" description="Disordered" evidence="2">
    <location>
        <begin position="27"/>
        <end position="63"/>
    </location>
</feature>
<proteinExistence type="predicted"/>
<feature type="chain" id="PRO_5038448260" description="Solute-binding protein family 5 domain-containing protein" evidence="3">
    <location>
        <begin position="23"/>
        <end position="527"/>
    </location>
</feature>
<dbReference type="Gene3D" id="3.10.105.10">
    <property type="entry name" value="Dipeptide-binding Protein, Domain 3"/>
    <property type="match status" value="1"/>
</dbReference>
<dbReference type="Proteomes" id="UP000215596">
    <property type="component" value="Unassembled WGS sequence"/>
</dbReference>
<feature type="compositionally biased region" description="Low complexity" evidence="2">
    <location>
        <begin position="41"/>
        <end position="63"/>
    </location>
</feature>
<dbReference type="InterPro" id="IPR039424">
    <property type="entry name" value="SBP_5"/>
</dbReference>
<dbReference type="PANTHER" id="PTHR30290">
    <property type="entry name" value="PERIPLASMIC BINDING COMPONENT OF ABC TRANSPORTER"/>
    <property type="match status" value="1"/>
</dbReference>
<feature type="domain" description="Solute-binding protein family 5" evidence="4">
    <location>
        <begin position="105"/>
        <end position="447"/>
    </location>
</feature>
<comment type="caution">
    <text evidence="5">The sequence shown here is derived from an EMBL/GenBank/DDBJ whole genome shotgun (WGS) entry which is preliminary data.</text>
</comment>
<feature type="signal peptide" evidence="3">
    <location>
        <begin position="1"/>
        <end position="22"/>
    </location>
</feature>
<organism evidence="5 6">
    <name type="scientific">Paenibacillus campinasensis</name>
    <dbReference type="NCBI Taxonomy" id="66347"/>
    <lineage>
        <taxon>Bacteria</taxon>
        <taxon>Bacillati</taxon>
        <taxon>Bacillota</taxon>
        <taxon>Bacilli</taxon>
        <taxon>Bacillales</taxon>
        <taxon>Paenibacillaceae</taxon>
        <taxon>Paenibacillus</taxon>
    </lineage>
</organism>
<dbReference type="RefSeq" id="WP_095264604.1">
    <property type="nucleotide sequence ID" value="NZ_NPBY01000027.1"/>
</dbReference>
<evidence type="ECO:0000256" key="1">
    <source>
        <dbReference type="ARBA" id="ARBA00022729"/>
    </source>
</evidence>
<dbReference type="PIRSF" id="PIRSF002741">
    <property type="entry name" value="MppA"/>
    <property type="match status" value="1"/>
</dbReference>
<dbReference type="AlphaFoldDB" id="A0A268EXP3"/>
<reference evidence="5 6" key="1">
    <citation type="submission" date="2017-07" db="EMBL/GenBank/DDBJ databases">
        <title>Isolation and whole genome analysis of endospore-forming bacteria from heroin.</title>
        <authorList>
            <person name="Kalinowski J."/>
            <person name="Ahrens B."/>
            <person name="Al-Dilaimi A."/>
            <person name="Winkler A."/>
            <person name="Wibberg D."/>
            <person name="Schleenbecker U."/>
            <person name="Ruckert C."/>
            <person name="Wolfel R."/>
            <person name="Grass G."/>
        </authorList>
    </citation>
    <scope>NUCLEOTIDE SEQUENCE [LARGE SCALE GENOMIC DNA]</scope>
    <source>
        <strain evidence="5 6">7537-G1</strain>
    </source>
</reference>